<protein>
    <recommendedName>
        <fullName evidence="3">F0F1-type ATP synthase</fullName>
    </recommendedName>
</protein>
<evidence type="ECO:0000313" key="2">
    <source>
        <dbReference type="Proteomes" id="UP000304148"/>
    </source>
</evidence>
<accession>A0A383RB38</accession>
<proteinExistence type="predicted"/>
<dbReference type="Proteomes" id="UP000304148">
    <property type="component" value="Chromosome"/>
</dbReference>
<dbReference type="EMBL" id="LS992241">
    <property type="protein sequence ID" value="SYX84377.1"/>
    <property type="molecule type" value="Genomic_DNA"/>
</dbReference>
<dbReference type="RefSeq" id="WP_138186315.1">
    <property type="nucleotide sequence ID" value="NZ_LS992241.1"/>
</dbReference>
<name>A0A383RB38_PAEAL</name>
<reference evidence="2" key="1">
    <citation type="submission" date="2018-08" db="EMBL/GenBank/DDBJ databases">
        <authorList>
            <person name="Chevrot R."/>
        </authorList>
    </citation>
    <scope>NUCLEOTIDE SEQUENCE [LARGE SCALE GENOMIC DNA]</scope>
</reference>
<dbReference type="AlphaFoldDB" id="A0A383RB38"/>
<evidence type="ECO:0000313" key="1">
    <source>
        <dbReference type="EMBL" id="SYX84377.1"/>
    </source>
</evidence>
<organism evidence="1 2">
    <name type="scientific">Paenibacillus alvei</name>
    <name type="common">Bacillus alvei</name>
    <dbReference type="NCBI Taxonomy" id="44250"/>
    <lineage>
        <taxon>Bacteria</taxon>
        <taxon>Bacillati</taxon>
        <taxon>Bacillota</taxon>
        <taxon>Bacilli</taxon>
        <taxon>Bacillales</taxon>
        <taxon>Paenibacillaceae</taxon>
        <taxon>Paenibacillus</taxon>
    </lineage>
</organism>
<gene>
    <name evidence="1" type="ORF">PBLR_12799</name>
</gene>
<evidence type="ECO:0008006" key="3">
    <source>
        <dbReference type="Google" id="ProtNLM"/>
    </source>
</evidence>
<sequence length="324" mass="36936">MKVVKFSILFVLICFPLFWVNKLQTREEASKLQLELKYNDAMNQAVDDAARTLQTSAVWKETEEGYESQKRLELRRNDAVDSFFMTLFLNFGLWNEEKKQDELKRFIPVIAIIGYDGVDMYTEDEYIGRNGESQMQHVWKPKLPYGFMDQGGNVIGFTLDDFVTVYRPSSGSWLAGYQRELKSTAADVPILQDDQLFDAVRRTTIVDTIQQALANSINEHNERAIRNGVSYTFTLPSISDEEWHNTINDVGVMAFIQGLPLGYSSYNHYALGGSRLLKRSNYHGVFMNGIKYAFPKKCAPSNALESYHSAADAAKQGYFLKSCP</sequence>